<protein>
    <submittedName>
        <fullName evidence="1">Uncharacterized protein</fullName>
    </submittedName>
</protein>
<keyword evidence="2" id="KW-1185">Reference proteome</keyword>
<accession>A0AAD8VUC7</accession>
<dbReference type="EMBL" id="JAUUTY010000006">
    <property type="protein sequence ID" value="KAK1619594.1"/>
    <property type="molecule type" value="Genomic_DNA"/>
</dbReference>
<evidence type="ECO:0000313" key="2">
    <source>
        <dbReference type="Proteomes" id="UP001231189"/>
    </source>
</evidence>
<comment type="caution">
    <text evidence="1">The sequence shown here is derived from an EMBL/GenBank/DDBJ whole genome shotgun (WGS) entry which is preliminary data.</text>
</comment>
<sequence>MKWEAIREDEKRKATFEDRRIWLDEEKEENWVMMMDPTTMDAVTKEWWEIRRAEILEAKKARREASSAAAVDASAAATAATAAVAASAAATINGDDGG</sequence>
<evidence type="ECO:0000313" key="1">
    <source>
        <dbReference type="EMBL" id="KAK1619594.1"/>
    </source>
</evidence>
<reference evidence="1" key="1">
    <citation type="submission" date="2023-07" db="EMBL/GenBank/DDBJ databases">
        <title>A chromosome-level genome assembly of Lolium multiflorum.</title>
        <authorList>
            <person name="Chen Y."/>
            <person name="Copetti D."/>
            <person name="Kolliker R."/>
            <person name="Studer B."/>
        </authorList>
    </citation>
    <scope>NUCLEOTIDE SEQUENCE</scope>
    <source>
        <strain evidence="1">02402/16</strain>
        <tissue evidence="1">Leaf</tissue>
    </source>
</reference>
<organism evidence="1 2">
    <name type="scientific">Lolium multiflorum</name>
    <name type="common">Italian ryegrass</name>
    <name type="synonym">Lolium perenne subsp. multiflorum</name>
    <dbReference type="NCBI Taxonomy" id="4521"/>
    <lineage>
        <taxon>Eukaryota</taxon>
        <taxon>Viridiplantae</taxon>
        <taxon>Streptophyta</taxon>
        <taxon>Embryophyta</taxon>
        <taxon>Tracheophyta</taxon>
        <taxon>Spermatophyta</taxon>
        <taxon>Magnoliopsida</taxon>
        <taxon>Liliopsida</taxon>
        <taxon>Poales</taxon>
        <taxon>Poaceae</taxon>
        <taxon>BOP clade</taxon>
        <taxon>Pooideae</taxon>
        <taxon>Poodae</taxon>
        <taxon>Poeae</taxon>
        <taxon>Poeae Chloroplast Group 2 (Poeae type)</taxon>
        <taxon>Loliodinae</taxon>
        <taxon>Loliinae</taxon>
        <taxon>Lolium</taxon>
    </lineage>
</organism>
<dbReference type="AlphaFoldDB" id="A0AAD8VUC7"/>
<name>A0AAD8VUC7_LOLMU</name>
<dbReference type="Proteomes" id="UP001231189">
    <property type="component" value="Unassembled WGS sequence"/>
</dbReference>
<proteinExistence type="predicted"/>
<gene>
    <name evidence="1" type="ORF">QYE76_025111</name>
</gene>